<evidence type="ECO:0000313" key="1">
    <source>
        <dbReference type="EMBL" id="SBT10776.1"/>
    </source>
</evidence>
<dbReference type="Pfam" id="PF06676">
    <property type="entry name" value="DUF1178"/>
    <property type="match status" value="1"/>
</dbReference>
<accession>A0A1A8Y1F9</accession>
<dbReference type="AlphaFoldDB" id="A0A1A8Y1F9"/>
<organism evidence="1 2">
    <name type="scientific">Candidatus Propionivibrio aalborgensis</name>
    <dbReference type="NCBI Taxonomy" id="1860101"/>
    <lineage>
        <taxon>Bacteria</taxon>
        <taxon>Pseudomonadati</taxon>
        <taxon>Pseudomonadota</taxon>
        <taxon>Betaproteobacteria</taxon>
        <taxon>Rhodocyclales</taxon>
        <taxon>Rhodocyclaceae</taxon>
        <taxon>Propionivibrio</taxon>
    </lineage>
</organism>
<name>A0A1A8Y1F9_9RHOO</name>
<sequence>MFAAFEQLMSSIVSNSEDVGQNFAEEARRIHYLEAPVRSILGEASDEEYESLLDEGIEVLRLPIVKKSIN</sequence>
<gene>
    <name evidence="1" type="ORF">PROAA_670002</name>
</gene>
<dbReference type="EMBL" id="FLQY01000370">
    <property type="protein sequence ID" value="SBT10776.1"/>
    <property type="molecule type" value="Genomic_DNA"/>
</dbReference>
<dbReference type="InterPro" id="IPR009562">
    <property type="entry name" value="DUF1178"/>
</dbReference>
<evidence type="ECO:0000313" key="2">
    <source>
        <dbReference type="Proteomes" id="UP000199600"/>
    </source>
</evidence>
<proteinExistence type="predicted"/>
<protein>
    <submittedName>
        <fullName evidence="1">Uncharacterized protein</fullName>
    </submittedName>
</protein>
<reference evidence="1 2" key="1">
    <citation type="submission" date="2016-06" db="EMBL/GenBank/DDBJ databases">
        <authorList>
            <person name="Kjaerup R.B."/>
            <person name="Dalgaard T.S."/>
            <person name="Juul-Madsen H.R."/>
        </authorList>
    </citation>
    <scope>NUCLEOTIDE SEQUENCE [LARGE SCALE GENOMIC DNA]</scope>
    <source>
        <strain evidence="1">2</strain>
    </source>
</reference>
<dbReference type="Proteomes" id="UP000199600">
    <property type="component" value="Unassembled WGS sequence"/>
</dbReference>
<keyword evidence="2" id="KW-1185">Reference proteome</keyword>